<dbReference type="CDD" id="cd00093">
    <property type="entry name" value="HTH_XRE"/>
    <property type="match status" value="1"/>
</dbReference>
<evidence type="ECO:0000259" key="2">
    <source>
        <dbReference type="PROSITE" id="PS50943"/>
    </source>
</evidence>
<dbReference type="GO" id="GO:0003677">
    <property type="term" value="F:DNA binding"/>
    <property type="evidence" value="ECO:0007669"/>
    <property type="project" value="UniProtKB-KW"/>
</dbReference>
<dbReference type="PROSITE" id="PS50943">
    <property type="entry name" value="HTH_CROC1"/>
    <property type="match status" value="1"/>
</dbReference>
<dbReference type="PANTHER" id="PTHR46558:SF11">
    <property type="entry name" value="HTH-TYPE TRANSCRIPTIONAL REGULATOR XRE"/>
    <property type="match status" value="1"/>
</dbReference>
<sequence>MLSKCKVCFTKFPIFVELMKLINRVKDFRQQKNLTQEDLAKLVGVSRQTIISIERYKYIPGLDLGLKISAALDVKTEKVFYFV</sequence>
<dbReference type="SUPFAM" id="SSF47413">
    <property type="entry name" value="lambda repressor-like DNA-binding domains"/>
    <property type="match status" value="1"/>
</dbReference>
<dbReference type="InterPro" id="IPR010982">
    <property type="entry name" value="Lambda_DNA-bd_dom_sf"/>
</dbReference>
<name>A0A382PL07_9ZZZZ</name>
<accession>A0A382PL07</accession>
<feature type="domain" description="HTH cro/C1-type" evidence="2">
    <location>
        <begin position="25"/>
        <end position="79"/>
    </location>
</feature>
<dbReference type="AlphaFoldDB" id="A0A382PL07"/>
<dbReference type="EMBL" id="UINC01108168">
    <property type="protein sequence ID" value="SVC74064.1"/>
    <property type="molecule type" value="Genomic_DNA"/>
</dbReference>
<dbReference type="Pfam" id="PF01381">
    <property type="entry name" value="HTH_3"/>
    <property type="match status" value="1"/>
</dbReference>
<dbReference type="SMART" id="SM00530">
    <property type="entry name" value="HTH_XRE"/>
    <property type="match status" value="1"/>
</dbReference>
<reference evidence="3" key="1">
    <citation type="submission" date="2018-05" db="EMBL/GenBank/DDBJ databases">
        <authorList>
            <person name="Lanie J.A."/>
            <person name="Ng W.-L."/>
            <person name="Kazmierczak K.M."/>
            <person name="Andrzejewski T.M."/>
            <person name="Davidsen T.M."/>
            <person name="Wayne K.J."/>
            <person name="Tettelin H."/>
            <person name="Glass J.I."/>
            <person name="Rusch D."/>
            <person name="Podicherti R."/>
            <person name="Tsui H.-C.T."/>
            <person name="Winkler M.E."/>
        </authorList>
    </citation>
    <scope>NUCLEOTIDE SEQUENCE</scope>
</reference>
<proteinExistence type="predicted"/>
<keyword evidence="1" id="KW-0238">DNA-binding</keyword>
<evidence type="ECO:0000313" key="3">
    <source>
        <dbReference type="EMBL" id="SVC74064.1"/>
    </source>
</evidence>
<protein>
    <recommendedName>
        <fullName evidence="2">HTH cro/C1-type domain-containing protein</fullName>
    </recommendedName>
</protein>
<organism evidence="3">
    <name type="scientific">marine metagenome</name>
    <dbReference type="NCBI Taxonomy" id="408172"/>
    <lineage>
        <taxon>unclassified sequences</taxon>
        <taxon>metagenomes</taxon>
        <taxon>ecological metagenomes</taxon>
    </lineage>
</organism>
<dbReference type="Gene3D" id="1.10.260.40">
    <property type="entry name" value="lambda repressor-like DNA-binding domains"/>
    <property type="match status" value="1"/>
</dbReference>
<dbReference type="InterPro" id="IPR001387">
    <property type="entry name" value="Cro/C1-type_HTH"/>
</dbReference>
<gene>
    <name evidence="3" type="ORF">METZ01_LOCUS326918</name>
</gene>
<dbReference type="PANTHER" id="PTHR46558">
    <property type="entry name" value="TRACRIPTIONAL REGULATORY PROTEIN-RELATED-RELATED"/>
    <property type="match status" value="1"/>
</dbReference>
<evidence type="ECO:0000256" key="1">
    <source>
        <dbReference type="ARBA" id="ARBA00023125"/>
    </source>
</evidence>